<dbReference type="EMBL" id="JAUSQW010000001">
    <property type="protein sequence ID" value="MDP9801174.1"/>
    <property type="molecule type" value="Genomic_DNA"/>
</dbReference>
<protein>
    <recommendedName>
        <fullName evidence="2">SAF domain-containing protein</fullName>
    </recommendedName>
</protein>
<sequence>MRAALWRWRYVLLAVVLAIGAQSAVTAVSGEGPQTVRVVVAARDITAGQVASSKDLAFAEVPPSFAEKLVTDLKVVEGKHLVAPVPQGAPVLREQVLDSGFTKNAPPGSVIAAVPLVDSGDLLEVGAQVSLYAPASDLEKDPQARLVAQKATIVGKAVKNSGSTFFTKVDNTTVFYLSISKEEARVVLGIGARTPLTAVLAV</sequence>
<dbReference type="Pfam" id="PF08666">
    <property type="entry name" value="SAF"/>
    <property type="match status" value="1"/>
</dbReference>
<feature type="chain" id="PRO_5046509792" description="SAF domain-containing protein" evidence="1">
    <location>
        <begin position="28"/>
        <end position="202"/>
    </location>
</feature>
<name>A0ABT9NBS8_9ACTO</name>
<dbReference type="SMART" id="SM00858">
    <property type="entry name" value="SAF"/>
    <property type="match status" value="1"/>
</dbReference>
<feature type="domain" description="SAF" evidence="2">
    <location>
        <begin position="36"/>
        <end position="97"/>
    </location>
</feature>
<dbReference type="InterPro" id="IPR013974">
    <property type="entry name" value="SAF"/>
</dbReference>
<organism evidence="3 4">
    <name type="scientific">Arcanobacterium wilhelmae</name>
    <dbReference type="NCBI Taxonomy" id="1803177"/>
    <lineage>
        <taxon>Bacteria</taxon>
        <taxon>Bacillati</taxon>
        <taxon>Actinomycetota</taxon>
        <taxon>Actinomycetes</taxon>
        <taxon>Actinomycetales</taxon>
        <taxon>Actinomycetaceae</taxon>
        <taxon>Arcanobacterium</taxon>
    </lineage>
</organism>
<evidence type="ECO:0000313" key="3">
    <source>
        <dbReference type="EMBL" id="MDP9801174.1"/>
    </source>
</evidence>
<keyword evidence="1" id="KW-0732">Signal</keyword>
<gene>
    <name evidence="3" type="ORF">J2S49_001250</name>
</gene>
<evidence type="ECO:0000259" key="2">
    <source>
        <dbReference type="SMART" id="SM00858"/>
    </source>
</evidence>
<dbReference type="RefSeq" id="WP_278058952.1">
    <property type="nucleotide sequence ID" value="NZ_CP121247.1"/>
</dbReference>
<proteinExistence type="predicted"/>
<evidence type="ECO:0000256" key="1">
    <source>
        <dbReference type="SAM" id="SignalP"/>
    </source>
</evidence>
<evidence type="ECO:0000313" key="4">
    <source>
        <dbReference type="Proteomes" id="UP001235966"/>
    </source>
</evidence>
<feature type="signal peptide" evidence="1">
    <location>
        <begin position="1"/>
        <end position="27"/>
    </location>
</feature>
<reference evidence="3 4" key="1">
    <citation type="submission" date="2023-07" db="EMBL/GenBank/DDBJ databases">
        <title>Sequencing the genomes of 1000 actinobacteria strains.</title>
        <authorList>
            <person name="Klenk H.-P."/>
        </authorList>
    </citation>
    <scope>NUCLEOTIDE SEQUENCE [LARGE SCALE GENOMIC DNA]</scope>
    <source>
        <strain evidence="3 4">DSM 102162</strain>
    </source>
</reference>
<keyword evidence="4" id="KW-1185">Reference proteome</keyword>
<dbReference type="Proteomes" id="UP001235966">
    <property type="component" value="Unassembled WGS sequence"/>
</dbReference>
<accession>A0ABT9NBS8</accession>
<dbReference type="CDD" id="cd11614">
    <property type="entry name" value="SAF_CpaB_FlgA_like"/>
    <property type="match status" value="1"/>
</dbReference>
<comment type="caution">
    <text evidence="3">The sequence shown here is derived from an EMBL/GenBank/DDBJ whole genome shotgun (WGS) entry which is preliminary data.</text>
</comment>